<dbReference type="PANTHER" id="PTHR48081:SF6">
    <property type="entry name" value="PEPTIDASE S9 PROLYL OLIGOPEPTIDASE CATALYTIC DOMAIN-CONTAINING PROTEIN"/>
    <property type="match status" value="1"/>
</dbReference>
<name>C2G0G2_SPHSI</name>
<dbReference type="HOGENOM" id="CLU_012494_5_1_10"/>
<keyword evidence="1" id="KW-0378">Hydrolase</keyword>
<evidence type="ECO:0000313" key="3">
    <source>
        <dbReference type="EMBL" id="EEI91342.1"/>
    </source>
</evidence>
<organism evidence="3 4">
    <name type="scientific">Sphingobacterium spiritivorum ATCC 33300</name>
    <dbReference type="NCBI Taxonomy" id="525372"/>
    <lineage>
        <taxon>Bacteria</taxon>
        <taxon>Pseudomonadati</taxon>
        <taxon>Bacteroidota</taxon>
        <taxon>Sphingobacteriia</taxon>
        <taxon>Sphingobacteriales</taxon>
        <taxon>Sphingobacteriaceae</taxon>
        <taxon>Sphingobacterium</taxon>
    </lineage>
</organism>
<sequence length="288" mass="32221">MKILIVINLVLMIALRAVAQEKIPLYPEGIPNSKGENSEEYQKNIPELFIYKPTVADKHVGILVIPGGGYAHVAIGHEGHDVARELNKNGYTAFVLKYRLPSDQIMKDKKIGPLQDAQRAMQLIRENQQVLGVDIRKLGVMGFSAGGHLASTLSTHYRKAYIANDLNTDLRPDFSILCYPVISMDTTITHAGSRKNLLGPNPGKEDEILFSNELQVDKNTAPAFLMSAKDDKAVPVENMYRYQRALQKYKIPNEVFTYENGGHGFGLNNKTSEVKWLAPCLTWLEKLK</sequence>
<dbReference type="PANTHER" id="PTHR48081">
    <property type="entry name" value="AB HYDROLASE SUPERFAMILY PROTEIN C4A8.06C"/>
    <property type="match status" value="1"/>
</dbReference>
<evidence type="ECO:0000259" key="2">
    <source>
        <dbReference type="Pfam" id="PF20434"/>
    </source>
</evidence>
<dbReference type="InterPro" id="IPR029058">
    <property type="entry name" value="AB_hydrolase_fold"/>
</dbReference>
<evidence type="ECO:0000313" key="4">
    <source>
        <dbReference type="Proteomes" id="UP000006241"/>
    </source>
</evidence>
<reference evidence="3 4" key="1">
    <citation type="submission" date="2009-01" db="EMBL/GenBank/DDBJ databases">
        <authorList>
            <person name="Qin X."/>
            <person name="Bachman B."/>
            <person name="Battles P."/>
            <person name="Bell A."/>
            <person name="Bess C."/>
            <person name="Bickham C."/>
            <person name="Chaboub L."/>
            <person name="Chen D."/>
            <person name="Coyle M."/>
            <person name="Deiros D.R."/>
            <person name="Dinh H."/>
            <person name="Forbes L."/>
            <person name="Fowler G."/>
            <person name="Francisco L."/>
            <person name="Fu Q."/>
            <person name="Gubbala S."/>
            <person name="Hale W."/>
            <person name="Han Y."/>
            <person name="Hemphill L."/>
            <person name="Highlander S.K."/>
            <person name="Hirani K."/>
            <person name="Hogues M."/>
            <person name="Jackson L."/>
            <person name="Jakkamsetti A."/>
            <person name="Javaid M."/>
            <person name="Jiang H."/>
            <person name="Korchina V."/>
            <person name="Kovar C."/>
            <person name="Lara F."/>
            <person name="Lee S."/>
            <person name="Mata R."/>
            <person name="Mathew T."/>
            <person name="Moen C."/>
            <person name="Morales K."/>
            <person name="Munidasa M."/>
            <person name="Nazareth L."/>
            <person name="Ngo R."/>
            <person name="Nguyen L."/>
            <person name="Okwuonu G."/>
            <person name="Ongeri F."/>
            <person name="Patil S."/>
            <person name="Petrosino J."/>
            <person name="Pham C."/>
            <person name="Pham P."/>
            <person name="Pu L.-L."/>
            <person name="Puazo M."/>
            <person name="Raj R."/>
            <person name="Reid J."/>
            <person name="Rouhana J."/>
            <person name="Saada N."/>
            <person name="Shang Y."/>
            <person name="Simmons D."/>
            <person name="Thornton R."/>
            <person name="Warren J."/>
            <person name="Weissenberger G."/>
            <person name="Zhang J."/>
            <person name="Zhang L."/>
            <person name="Zhou C."/>
            <person name="Zhu D."/>
            <person name="Muzny D."/>
            <person name="Worley K."/>
            <person name="Gibbs R."/>
        </authorList>
    </citation>
    <scope>NUCLEOTIDE SEQUENCE [LARGE SCALE GENOMIC DNA]</scope>
    <source>
        <strain evidence="3 4">ATCC 33300</strain>
    </source>
</reference>
<dbReference type="AlphaFoldDB" id="C2G0G2"/>
<comment type="caution">
    <text evidence="3">The sequence shown here is derived from an EMBL/GenBank/DDBJ whole genome shotgun (WGS) entry which is preliminary data.</text>
</comment>
<dbReference type="SUPFAM" id="SSF53474">
    <property type="entry name" value="alpha/beta-Hydrolases"/>
    <property type="match status" value="1"/>
</dbReference>
<dbReference type="Pfam" id="PF20434">
    <property type="entry name" value="BD-FAE"/>
    <property type="match status" value="1"/>
</dbReference>
<dbReference type="Gene3D" id="3.40.50.1820">
    <property type="entry name" value="alpha/beta hydrolase"/>
    <property type="match status" value="1"/>
</dbReference>
<accession>C2G0G2</accession>
<protein>
    <recommendedName>
        <fullName evidence="2">BD-FAE-like domain-containing protein</fullName>
    </recommendedName>
</protein>
<dbReference type="InterPro" id="IPR049492">
    <property type="entry name" value="BD-FAE-like_dom"/>
</dbReference>
<dbReference type="RefSeq" id="WP_003008729.1">
    <property type="nucleotide sequence ID" value="NZ_GG668632.1"/>
</dbReference>
<dbReference type="GO" id="GO:0016787">
    <property type="term" value="F:hydrolase activity"/>
    <property type="evidence" value="ECO:0007669"/>
    <property type="project" value="UniProtKB-KW"/>
</dbReference>
<dbReference type="Proteomes" id="UP000006241">
    <property type="component" value="Unassembled WGS sequence"/>
</dbReference>
<evidence type="ECO:0000256" key="1">
    <source>
        <dbReference type="ARBA" id="ARBA00022801"/>
    </source>
</evidence>
<feature type="domain" description="BD-FAE-like" evidence="2">
    <location>
        <begin position="50"/>
        <end position="239"/>
    </location>
</feature>
<proteinExistence type="predicted"/>
<dbReference type="InterPro" id="IPR050300">
    <property type="entry name" value="GDXG_lipolytic_enzyme"/>
</dbReference>
<dbReference type="EMBL" id="ACHB01000070">
    <property type="protein sequence ID" value="EEI91342.1"/>
    <property type="molecule type" value="Genomic_DNA"/>
</dbReference>
<gene>
    <name evidence="3" type="ORF">HMPREF0765_3062</name>
</gene>